<feature type="region of interest" description="Disordered" evidence="1">
    <location>
        <begin position="1"/>
        <end position="29"/>
    </location>
</feature>
<reference evidence="2" key="1">
    <citation type="journal article" date="2023" name="G3 (Bethesda)">
        <title>A reference genome for the long-term kleptoplast-retaining sea slug Elysia crispata morphotype clarki.</title>
        <authorList>
            <person name="Eastman K.E."/>
            <person name="Pendleton A.L."/>
            <person name="Shaikh M.A."/>
            <person name="Suttiyut T."/>
            <person name="Ogas R."/>
            <person name="Tomko P."/>
            <person name="Gavelis G."/>
            <person name="Widhalm J.R."/>
            <person name="Wisecaver J.H."/>
        </authorList>
    </citation>
    <scope>NUCLEOTIDE SEQUENCE</scope>
    <source>
        <strain evidence="2">ECLA1</strain>
    </source>
</reference>
<protein>
    <submittedName>
        <fullName evidence="2">Uncharacterized protein</fullName>
    </submittedName>
</protein>
<accession>A0AAE1DBG3</accession>
<evidence type="ECO:0000313" key="2">
    <source>
        <dbReference type="EMBL" id="KAK3764534.1"/>
    </source>
</evidence>
<sequence>MLFHHGPETEASENRGTQGRKPSKGEVGAGCLAKVGGWDERGLGDKAFNWREVSGLGEKKEPELVELLGWCNELHRYVGIDLDSAPPQLHNIDWPRLRLPQRP</sequence>
<proteinExistence type="predicted"/>
<organism evidence="2 3">
    <name type="scientific">Elysia crispata</name>
    <name type="common">lettuce slug</name>
    <dbReference type="NCBI Taxonomy" id="231223"/>
    <lineage>
        <taxon>Eukaryota</taxon>
        <taxon>Metazoa</taxon>
        <taxon>Spiralia</taxon>
        <taxon>Lophotrochozoa</taxon>
        <taxon>Mollusca</taxon>
        <taxon>Gastropoda</taxon>
        <taxon>Heterobranchia</taxon>
        <taxon>Euthyneura</taxon>
        <taxon>Panpulmonata</taxon>
        <taxon>Sacoglossa</taxon>
        <taxon>Placobranchoidea</taxon>
        <taxon>Plakobranchidae</taxon>
        <taxon>Elysia</taxon>
    </lineage>
</organism>
<name>A0AAE1DBG3_9GAST</name>
<gene>
    <name evidence="2" type="ORF">RRG08_040555</name>
</gene>
<evidence type="ECO:0000313" key="3">
    <source>
        <dbReference type="Proteomes" id="UP001283361"/>
    </source>
</evidence>
<keyword evidence="3" id="KW-1185">Reference proteome</keyword>
<comment type="caution">
    <text evidence="2">The sequence shown here is derived from an EMBL/GenBank/DDBJ whole genome shotgun (WGS) entry which is preliminary data.</text>
</comment>
<dbReference type="AlphaFoldDB" id="A0AAE1DBG3"/>
<dbReference type="EMBL" id="JAWDGP010004431">
    <property type="protein sequence ID" value="KAK3764534.1"/>
    <property type="molecule type" value="Genomic_DNA"/>
</dbReference>
<dbReference type="Proteomes" id="UP001283361">
    <property type="component" value="Unassembled WGS sequence"/>
</dbReference>
<evidence type="ECO:0000256" key="1">
    <source>
        <dbReference type="SAM" id="MobiDB-lite"/>
    </source>
</evidence>